<dbReference type="OrthoDB" id="2754227at2759"/>
<evidence type="ECO:0000313" key="2">
    <source>
        <dbReference type="Proteomes" id="UP000287166"/>
    </source>
</evidence>
<dbReference type="EMBL" id="BFAD01000008">
    <property type="protein sequence ID" value="GBE85734.1"/>
    <property type="molecule type" value="Genomic_DNA"/>
</dbReference>
<organism evidence="1 2">
    <name type="scientific">Sparassis crispa</name>
    <dbReference type="NCBI Taxonomy" id="139825"/>
    <lineage>
        <taxon>Eukaryota</taxon>
        <taxon>Fungi</taxon>
        <taxon>Dikarya</taxon>
        <taxon>Basidiomycota</taxon>
        <taxon>Agaricomycotina</taxon>
        <taxon>Agaricomycetes</taxon>
        <taxon>Polyporales</taxon>
        <taxon>Sparassidaceae</taxon>
        <taxon>Sparassis</taxon>
    </lineage>
</organism>
<evidence type="ECO:0000313" key="1">
    <source>
        <dbReference type="EMBL" id="GBE85734.1"/>
    </source>
</evidence>
<proteinExistence type="predicted"/>
<dbReference type="RefSeq" id="XP_027616647.1">
    <property type="nucleotide sequence ID" value="XM_027760846.1"/>
</dbReference>
<dbReference type="Proteomes" id="UP000287166">
    <property type="component" value="Unassembled WGS sequence"/>
</dbReference>
<sequence>MAKPDYARVTTQVFTQEDSKTQLNLIWPYNSIEDSEPEDAVLHMQGFLCKKDLPPIVQNDQLPSKLFRATQSVKLTGLGSPTFAEAVKGVIAIHQLFAQHLDKGMLIPWSPIREHDELVLEFSNRYLSCMRDMEDDNEIPIGNDIDPFGILRSRI</sequence>
<dbReference type="AlphaFoldDB" id="A0A401GVF8"/>
<gene>
    <name evidence="1" type="ORF">SCP_0802560</name>
</gene>
<comment type="caution">
    <text evidence="1">The sequence shown here is derived from an EMBL/GenBank/DDBJ whole genome shotgun (WGS) entry which is preliminary data.</text>
</comment>
<dbReference type="GeneID" id="38782651"/>
<accession>A0A401GVF8</accession>
<protein>
    <submittedName>
        <fullName evidence="1">Uncharacterized protein</fullName>
    </submittedName>
</protein>
<dbReference type="InParanoid" id="A0A401GVF8"/>
<name>A0A401GVF8_9APHY</name>
<keyword evidence="2" id="KW-1185">Reference proteome</keyword>
<reference evidence="1 2" key="1">
    <citation type="journal article" date="2018" name="Sci. Rep.">
        <title>Genome sequence of the cauliflower mushroom Sparassis crispa (Hanabiratake) and its association with beneficial usage.</title>
        <authorList>
            <person name="Kiyama R."/>
            <person name="Furutani Y."/>
            <person name="Kawaguchi K."/>
            <person name="Nakanishi T."/>
        </authorList>
    </citation>
    <scope>NUCLEOTIDE SEQUENCE [LARGE SCALE GENOMIC DNA]</scope>
</reference>